<dbReference type="AlphaFoldDB" id="A0A5N5QH09"/>
<evidence type="ECO:0000313" key="8">
    <source>
        <dbReference type="Proteomes" id="UP000383932"/>
    </source>
</evidence>
<feature type="transmembrane region" description="Helical" evidence="5">
    <location>
        <begin position="139"/>
        <end position="162"/>
    </location>
</feature>
<feature type="domain" description="G-protein coupled receptors family 1 profile" evidence="6">
    <location>
        <begin position="30"/>
        <end position="157"/>
    </location>
</feature>
<dbReference type="Pfam" id="PF00001">
    <property type="entry name" value="7tm_1"/>
    <property type="match status" value="1"/>
</dbReference>
<accession>A0A5N5QH09</accession>
<evidence type="ECO:0000256" key="2">
    <source>
        <dbReference type="ARBA" id="ARBA00022692"/>
    </source>
</evidence>
<evidence type="ECO:0000256" key="5">
    <source>
        <dbReference type="SAM" id="Phobius"/>
    </source>
</evidence>
<feature type="transmembrane region" description="Helical" evidence="5">
    <location>
        <begin position="199"/>
        <end position="218"/>
    </location>
</feature>
<dbReference type="PANTHER" id="PTHR23112:SF37">
    <property type="entry name" value="G PROTEIN-COUPLED RECEPTOR GPR1"/>
    <property type="match status" value="1"/>
</dbReference>
<protein>
    <recommendedName>
        <fullName evidence="6">G-protein coupled receptors family 1 profile domain-containing protein</fullName>
    </recommendedName>
</protein>
<evidence type="ECO:0000256" key="4">
    <source>
        <dbReference type="ARBA" id="ARBA00023136"/>
    </source>
</evidence>
<dbReference type="OrthoDB" id="100006at2759"/>
<dbReference type="GO" id="GO:0007189">
    <property type="term" value="P:adenylate cyclase-activating G protein-coupled receptor signaling pathway"/>
    <property type="evidence" value="ECO:0007669"/>
    <property type="project" value="TreeGrafter"/>
</dbReference>
<reference evidence="7 8" key="1">
    <citation type="journal article" date="2019" name="Fungal Biol. Biotechnol.">
        <title>Draft genome sequence of fastidious pathogen Ceratobasidium theobromae, which causes vascular-streak dieback in Theobroma cacao.</title>
        <authorList>
            <person name="Ali S.S."/>
            <person name="Asman A."/>
            <person name="Shao J."/>
            <person name="Firmansyah A.P."/>
            <person name="Susilo A.W."/>
            <person name="Rosmana A."/>
            <person name="McMahon P."/>
            <person name="Junaid M."/>
            <person name="Guest D."/>
            <person name="Kheng T.Y."/>
            <person name="Meinhardt L.W."/>
            <person name="Bailey B.A."/>
        </authorList>
    </citation>
    <scope>NUCLEOTIDE SEQUENCE [LARGE SCALE GENOMIC DNA]</scope>
    <source>
        <strain evidence="7 8">CT2</strain>
    </source>
</reference>
<dbReference type="EMBL" id="SSOP01000127">
    <property type="protein sequence ID" value="KAB5591042.1"/>
    <property type="molecule type" value="Genomic_DNA"/>
</dbReference>
<keyword evidence="2 5" id="KW-0812">Transmembrane</keyword>
<keyword evidence="3 5" id="KW-1133">Transmembrane helix</keyword>
<evidence type="ECO:0000313" key="7">
    <source>
        <dbReference type="EMBL" id="KAB5591042.1"/>
    </source>
</evidence>
<dbReference type="SUPFAM" id="SSF81321">
    <property type="entry name" value="Family A G protein-coupled receptor-like"/>
    <property type="match status" value="1"/>
</dbReference>
<keyword evidence="4 5" id="KW-0472">Membrane</keyword>
<feature type="transmembrane region" description="Helical" evidence="5">
    <location>
        <begin position="20"/>
        <end position="41"/>
    </location>
</feature>
<proteinExistence type="predicted"/>
<evidence type="ECO:0000256" key="1">
    <source>
        <dbReference type="ARBA" id="ARBA00004141"/>
    </source>
</evidence>
<sequence>MNNCVSHLSTGHVLGLFLNVQGSLISFISVITFGITVLIKYRRNCISPPDGRPWRLLRSNLDAYMINLLCADILLSTSGFIEVKWIIEKRTFCGKLCSAQGALTMIGSSATAFFTTAIAVHTWLSVYKNRSTAESYSRVVWVTVVSTVWIFLLLLAVLQWAAHREEGLPGDGSSFFRPTPFWCWVSSEYLAARLYSEYLWMWICGFGAIALYGPLFLFSRGNLVFQVNNGKTSWEWHFPARVLSVPSTPRSSQDSLGGRADNSDAVYIAEQEYLRSMAWKMILYPCVYTVQILPLSITRWITFVTLPHGISLAKDPMLGGYAPAHLISRFIFRLSGLINVILLVTTRPNILLLGSSRGVLARDDPRAIAEIDQRPVEAPVDFERSDLYLPQFDGNINRFSGCGSCEDDQAEGTKERPKND</sequence>
<dbReference type="InterPro" id="IPR017452">
    <property type="entry name" value="GPCR_Rhodpsn_7TM"/>
</dbReference>
<feature type="transmembrane region" description="Helical" evidence="5">
    <location>
        <begin position="282"/>
        <end position="306"/>
    </location>
</feature>
<dbReference type="InterPro" id="IPR000276">
    <property type="entry name" value="GPCR_Rhodpsn"/>
</dbReference>
<evidence type="ECO:0000259" key="6">
    <source>
        <dbReference type="PROSITE" id="PS50262"/>
    </source>
</evidence>
<dbReference type="PANTHER" id="PTHR23112">
    <property type="entry name" value="G PROTEIN-COUPLED RECEPTOR 157-RELATED"/>
    <property type="match status" value="1"/>
</dbReference>
<dbReference type="GO" id="GO:0005886">
    <property type="term" value="C:plasma membrane"/>
    <property type="evidence" value="ECO:0007669"/>
    <property type="project" value="TreeGrafter"/>
</dbReference>
<feature type="transmembrane region" description="Helical" evidence="5">
    <location>
        <begin position="101"/>
        <end position="127"/>
    </location>
</feature>
<dbReference type="Gene3D" id="1.20.1070.10">
    <property type="entry name" value="Rhodopsin 7-helix transmembrane proteins"/>
    <property type="match status" value="1"/>
</dbReference>
<dbReference type="PROSITE" id="PS50262">
    <property type="entry name" value="G_PROTEIN_RECEP_F1_2"/>
    <property type="match status" value="1"/>
</dbReference>
<dbReference type="GO" id="GO:0004930">
    <property type="term" value="F:G protein-coupled receptor activity"/>
    <property type="evidence" value="ECO:0007669"/>
    <property type="project" value="InterPro"/>
</dbReference>
<gene>
    <name evidence="7" type="ORF">CTheo_5508</name>
</gene>
<comment type="subcellular location">
    <subcellularLocation>
        <location evidence="1">Membrane</location>
        <topology evidence="1">Multi-pass membrane protein</topology>
    </subcellularLocation>
</comment>
<organism evidence="7 8">
    <name type="scientific">Ceratobasidium theobromae</name>
    <dbReference type="NCBI Taxonomy" id="1582974"/>
    <lineage>
        <taxon>Eukaryota</taxon>
        <taxon>Fungi</taxon>
        <taxon>Dikarya</taxon>
        <taxon>Basidiomycota</taxon>
        <taxon>Agaricomycotina</taxon>
        <taxon>Agaricomycetes</taxon>
        <taxon>Cantharellales</taxon>
        <taxon>Ceratobasidiaceae</taxon>
        <taxon>Ceratobasidium</taxon>
    </lineage>
</organism>
<comment type="caution">
    <text evidence="7">The sequence shown here is derived from an EMBL/GenBank/DDBJ whole genome shotgun (WGS) entry which is preliminary data.</text>
</comment>
<keyword evidence="8" id="KW-1185">Reference proteome</keyword>
<evidence type="ECO:0000256" key="3">
    <source>
        <dbReference type="ARBA" id="ARBA00022989"/>
    </source>
</evidence>
<name>A0A5N5QH09_9AGAM</name>
<feature type="transmembrane region" description="Helical" evidence="5">
    <location>
        <begin position="326"/>
        <end position="345"/>
    </location>
</feature>
<dbReference type="Proteomes" id="UP000383932">
    <property type="component" value="Unassembled WGS sequence"/>
</dbReference>